<dbReference type="GO" id="GO:0003677">
    <property type="term" value="F:DNA binding"/>
    <property type="evidence" value="ECO:0007669"/>
    <property type="project" value="UniProtKB-KW"/>
</dbReference>
<dbReference type="GO" id="GO:0006302">
    <property type="term" value="P:double-strand break repair"/>
    <property type="evidence" value="ECO:0007669"/>
    <property type="project" value="TreeGrafter"/>
</dbReference>
<accession>A0A8S5UV47</accession>
<dbReference type="InterPro" id="IPR002562">
    <property type="entry name" value="3'-5'_exonuclease_dom"/>
</dbReference>
<dbReference type="SUPFAM" id="SSF53098">
    <property type="entry name" value="Ribonuclease H-like"/>
    <property type="match status" value="1"/>
</dbReference>
<dbReference type="SMART" id="SM00482">
    <property type="entry name" value="POLAc"/>
    <property type="match status" value="1"/>
</dbReference>
<dbReference type="GO" id="GO:0006261">
    <property type="term" value="P:DNA-templated DNA replication"/>
    <property type="evidence" value="ECO:0007669"/>
    <property type="project" value="InterPro"/>
</dbReference>
<dbReference type="GO" id="GO:0039693">
    <property type="term" value="P:viral DNA genome replication"/>
    <property type="evidence" value="ECO:0007669"/>
    <property type="project" value="UniProtKB-KW"/>
</dbReference>
<evidence type="ECO:0000256" key="10">
    <source>
        <dbReference type="ARBA" id="ARBA00049244"/>
    </source>
</evidence>
<protein>
    <recommendedName>
        <fullName evidence="3">DNA polymerase</fullName>
        <ecNumber evidence="2">2.7.7.7</ecNumber>
    </recommendedName>
</protein>
<evidence type="ECO:0000256" key="9">
    <source>
        <dbReference type="ARBA" id="ARBA00023125"/>
    </source>
</evidence>
<dbReference type="PANTHER" id="PTHR10133">
    <property type="entry name" value="DNA POLYMERASE I"/>
    <property type="match status" value="1"/>
</dbReference>
<evidence type="ECO:0000256" key="6">
    <source>
        <dbReference type="ARBA" id="ARBA00022705"/>
    </source>
</evidence>
<keyword evidence="6" id="KW-0235">DNA replication</keyword>
<dbReference type="GO" id="GO:0008408">
    <property type="term" value="F:3'-5' exonuclease activity"/>
    <property type="evidence" value="ECO:0007669"/>
    <property type="project" value="InterPro"/>
</dbReference>
<dbReference type="EMBL" id="BK016144">
    <property type="protein sequence ID" value="DAF98266.1"/>
    <property type="molecule type" value="Genomic_DNA"/>
</dbReference>
<evidence type="ECO:0000256" key="8">
    <source>
        <dbReference type="ARBA" id="ARBA00023109"/>
    </source>
</evidence>
<dbReference type="Gene3D" id="1.20.1060.10">
    <property type="entry name" value="Taq DNA Polymerase, Chain T, domain 4"/>
    <property type="match status" value="1"/>
</dbReference>
<keyword evidence="7" id="KW-0239">DNA-directed DNA polymerase</keyword>
<dbReference type="GO" id="GO:0003887">
    <property type="term" value="F:DNA-directed DNA polymerase activity"/>
    <property type="evidence" value="ECO:0007669"/>
    <property type="project" value="UniProtKB-KW"/>
</dbReference>
<evidence type="ECO:0000256" key="4">
    <source>
        <dbReference type="ARBA" id="ARBA00022679"/>
    </source>
</evidence>
<dbReference type="InterPro" id="IPR012337">
    <property type="entry name" value="RNaseH-like_sf"/>
</dbReference>
<dbReference type="PROSITE" id="PS00447">
    <property type="entry name" value="DNA_POLYMERASE_A"/>
    <property type="match status" value="1"/>
</dbReference>
<dbReference type="InterPro" id="IPR019760">
    <property type="entry name" value="DNA-dir_DNA_pol_A_CS"/>
</dbReference>
<dbReference type="InterPro" id="IPR043502">
    <property type="entry name" value="DNA/RNA_pol_sf"/>
</dbReference>
<organism evidence="12">
    <name type="scientific">Siphoviridae sp. ctaDn21</name>
    <dbReference type="NCBI Taxonomy" id="2825563"/>
    <lineage>
        <taxon>Viruses</taxon>
        <taxon>Duplodnaviria</taxon>
        <taxon>Heunggongvirae</taxon>
        <taxon>Uroviricota</taxon>
        <taxon>Caudoviricetes</taxon>
    </lineage>
</organism>
<evidence type="ECO:0000259" key="11">
    <source>
        <dbReference type="SMART" id="SM00482"/>
    </source>
</evidence>
<evidence type="ECO:0000256" key="7">
    <source>
        <dbReference type="ARBA" id="ARBA00022932"/>
    </source>
</evidence>
<comment type="catalytic activity">
    <reaction evidence="10">
        <text>DNA(n) + a 2'-deoxyribonucleoside 5'-triphosphate = DNA(n+1) + diphosphate</text>
        <dbReference type="Rhea" id="RHEA:22508"/>
        <dbReference type="Rhea" id="RHEA-COMP:17339"/>
        <dbReference type="Rhea" id="RHEA-COMP:17340"/>
        <dbReference type="ChEBI" id="CHEBI:33019"/>
        <dbReference type="ChEBI" id="CHEBI:61560"/>
        <dbReference type="ChEBI" id="CHEBI:173112"/>
        <dbReference type="EC" id="2.7.7.7"/>
    </reaction>
</comment>
<dbReference type="Gene3D" id="3.30.70.370">
    <property type="match status" value="2"/>
</dbReference>
<dbReference type="Pfam" id="PF00476">
    <property type="entry name" value="DNA_pol_A"/>
    <property type="match status" value="2"/>
</dbReference>
<feature type="domain" description="DNA-directed DNA polymerase family A palm" evidence="11">
    <location>
        <begin position="453"/>
        <end position="738"/>
    </location>
</feature>
<dbReference type="Gene3D" id="3.30.420.10">
    <property type="entry name" value="Ribonuclease H-like superfamily/Ribonuclease H"/>
    <property type="match status" value="1"/>
</dbReference>
<dbReference type="InterPro" id="IPR002298">
    <property type="entry name" value="DNA_polymerase_A"/>
</dbReference>
<evidence type="ECO:0000313" key="12">
    <source>
        <dbReference type="EMBL" id="DAF98266.1"/>
    </source>
</evidence>
<keyword evidence="5" id="KW-0548">Nucleotidyltransferase</keyword>
<evidence type="ECO:0000256" key="2">
    <source>
        <dbReference type="ARBA" id="ARBA00012417"/>
    </source>
</evidence>
<dbReference type="PANTHER" id="PTHR10133:SF27">
    <property type="entry name" value="DNA POLYMERASE NU"/>
    <property type="match status" value="1"/>
</dbReference>
<keyword evidence="8" id="KW-1194">Viral DNA replication</keyword>
<sequence length="779" mass="88874">MVQKGLFGVRLREGRKGDQKILSQKRNRKDSVELTYISGDALTDAIARARKMSKRILKDVLPRLELVTDEDRLDEYIGACIENGVVALDVETNGKDPIHEDLVGVCLYTEGEKSIYVPLNHRSNLTKQRIRDQIDPKLMKEFIEEMIECGVKFVYHLGKFDINSIFWQLGIRMPDPLWDTYIASNLLNENEPHSLKLLHAKYVKEDENAEVAKFNDLFKGIPFSLIPPDVAYMYAAFDPLQTYELYKFQELYLTPGTEECKSCNLERVSEVYQKIELPLIKVLFDMESYGVALDEDKLAEIKAEFEQKMEEAEELFNYEVAKYAPEIEDLRTINFQQYQKLTLNGKGEVTVSISSSTQLAILFYDILGLKSNDDRSPRGTGVDIVKAWDIPIAKALLQYRKYAKLVSTYMTLDEYLAKPDNRVHTNFKQYGAKTGRMSSEGPNLQNIPSRGEGAVVRQIFAASPGHYIIGSDYSQQEPRSLAELSGDENMIHAYEQNLDLYAVIGSKLYHTEYENCLEFNPDGSTNPEGKKRRNNVKSVLLGLMYGRGAASIAEQMNVSVKEASKVMEDFFKQFPKVADYIVFVQQHAIDYGYTETATGRRRRLPDMSLPQYTFEYVDASKNENFDPLDFDGDAEGSTEVPEYIIEQYWAELDRAWGFKKRNEIKARALEEGIKIHDNGGKIADAERQCLNSVIQGTAADMTKYAMIKVHNDPELKKLGFHLMIPVHDELLGEIPKENAKRGAQRLTEVMIEAAKDIISLPMKCDPSIVDRWYGQEIEL</sequence>
<dbReference type="Pfam" id="PF01612">
    <property type="entry name" value="DNA_pol_A_exo1"/>
    <property type="match status" value="1"/>
</dbReference>
<dbReference type="InterPro" id="IPR036397">
    <property type="entry name" value="RNaseH_sf"/>
</dbReference>
<evidence type="ECO:0000256" key="5">
    <source>
        <dbReference type="ARBA" id="ARBA00022695"/>
    </source>
</evidence>
<name>A0A8S5UV47_9CAUD</name>
<dbReference type="PRINTS" id="PR00868">
    <property type="entry name" value="DNAPOLI"/>
</dbReference>
<comment type="similarity">
    <text evidence="1">Belongs to the DNA polymerase type-A family.</text>
</comment>
<evidence type="ECO:0000256" key="1">
    <source>
        <dbReference type="ARBA" id="ARBA00007705"/>
    </source>
</evidence>
<keyword evidence="4" id="KW-0808">Transferase</keyword>
<keyword evidence="9" id="KW-0238">DNA-binding</keyword>
<dbReference type="InterPro" id="IPR001098">
    <property type="entry name" value="DNA-dir_DNA_pol_A_palm_dom"/>
</dbReference>
<reference evidence="12" key="1">
    <citation type="journal article" date="2021" name="Proc. Natl. Acad. Sci. U.S.A.">
        <title>A Catalog of Tens of Thousands of Viruses from Human Metagenomes Reveals Hidden Associations with Chronic Diseases.</title>
        <authorList>
            <person name="Tisza M.J."/>
            <person name="Buck C.B."/>
        </authorList>
    </citation>
    <scope>NUCLEOTIDE SEQUENCE</scope>
    <source>
        <strain evidence="12">CtaDn21</strain>
    </source>
</reference>
<dbReference type="EC" id="2.7.7.7" evidence="2"/>
<dbReference type="SUPFAM" id="SSF56672">
    <property type="entry name" value="DNA/RNA polymerases"/>
    <property type="match status" value="1"/>
</dbReference>
<proteinExistence type="inferred from homology"/>
<dbReference type="Gene3D" id="1.10.150.20">
    <property type="entry name" value="5' to 3' exonuclease, C-terminal subdomain"/>
    <property type="match status" value="1"/>
</dbReference>
<evidence type="ECO:0000256" key="3">
    <source>
        <dbReference type="ARBA" id="ARBA00015749"/>
    </source>
</evidence>